<name>A0A6P2WTT0_9BURK</name>
<gene>
    <name evidence="1" type="ORF">BCO71033_01735</name>
</gene>
<dbReference type="AlphaFoldDB" id="A0A6P2WTT0"/>
<evidence type="ECO:0000313" key="1">
    <source>
        <dbReference type="EMBL" id="VWD00233.1"/>
    </source>
</evidence>
<dbReference type="Proteomes" id="UP000494109">
    <property type="component" value="Unassembled WGS sequence"/>
</dbReference>
<protein>
    <submittedName>
        <fullName evidence="1">Uncharacterized protein</fullName>
    </submittedName>
</protein>
<dbReference type="EMBL" id="CABVQS010000006">
    <property type="protein sequence ID" value="VWD00233.1"/>
    <property type="molecule type" value="Genomic_DNA"/>
</dbReference>
<reference evidence="1 2" key="1">
    <citation type="submission" date="2019-09" db="EMBL/GenBank/DDBJ databases">
        <authorList>
            <person name="Depoorter E."/>
        </authorList>
    </citation>
    <scope>NUCLEOTIDE SEQUENCE [LARGE SCALE GENOMIC DNA]</scope>
    <source>
        <strain evidence="1">R-71033</strain>
    </source>
</reference>
<organism evidence="1 2">
    <name type="scientific">Burkholderia contaminans</name>
    <dbReference type="NCBI Taxonomy" id="488447"/>
    <lineage>
        <taxon>Bacteria</taxon>
        <taxon>Pseudomonadati</taxon>
        <taxon>Pseudomonadota</taxon>
        <taxon>Betaproteobacteria</taxon>
        <taxon>Burkholderiales</taxon>
        <taxon>Burkholderiaceae</taxon>
        <taxon>Burkholderia</taxon>
        <taxon>Burkholderia cepacia complex</taxon>
    </lineage>
</organism>
<accession>A0A6P2WTT0</accession>
<evidence type="ECO:0000313" key="2">
    <source>
        <dbReference type="Proteomes" id="UP000494109"/>
    </source>
</evidence>
<proteinExistence type="predicted"/>
<sequence>MIIDPFDVSDSKGNVPINLEYLLWRGKCLPQRAQLPLVDHCDHPGQHRKPGPCKQQEILVFRFHFFRIPFLGTEQLTDF</sequence>